<evidence type="ECO:0008006" key="4">
    <source>
        <dbReference type="Google" id="ProtNLM"/>
    </source>
</evidence>
<keyword evidence="1" id="KW-0812">Transmembrane</keyword>
<keyword evidence="1" id="KW-0472">Membrane</keyword>
<evidence type="ECO:0000256" key="1">
    <source>
        <dbReference type="SAM" id="Phobius"/>
    </source>
</evidence>
<dbReference type="Proteomes" id="UP001301653">
    <property type="component" value="Unassembled WGS sequence"/>
</dbReference>
<feature type="transmembrane region" description="Helical" evidence="1">
    <location>
        <begin position="148"/>
        <end position="171"/>
    </location>
</feature>
<reference evidence="2 3" key="1">
    <citation type="submission" date="2023-12" db="EMBL/GenBank/DDBJ databases">
        <title>Stenotrophomonas guangdongensis sp. nov., isolated from wilted pepper plants (Capsicum annuum).</title>
        <authorList>
            <person name="Qiu M."/>
            <person name="Li Y."/>
            <person name="Liu Q."/>
            <person name="Zhang X."/>
            <person name="Huang Y."/>
            <person name="Guo R."/>
            <person name="Hu M."/>
            <person name="Zhou J."/>
            <person name="Zhou X."/>
        </authorList>
    </citation>
    <scope>NUCLEOTIDE SEQUENCE [LARGE SCALE GENOMIC DNA]</scope>
    <source>
        <strain evidence="2 3">MH1</strain>
    </source>
</reference>
<name>A0ABU5V3I0_9GAMM</name>
<feature type="transmembrane region" description="Helical" evidence="1">
    <location>
        <begin position="39"/>
        <end position="57"/>
    </location>
</feature>
<feature type="transmembrane region" description="Helical" evidence="1">
    <location>
        <begin position="183"/>
        <end position="203"/>
    </location>
</feature>
<sequence>MKMNADRRQGLSFAALDQRLRDVPDGPAGALNTPRWLKALHIVTCVGMVLGLAPYFLAKWLGPAPWMVYAAKSGLVIVYAAALPGILRNCGVIGLQFWHWRKEQVRQLDHDRTYFDHMLDWLAEFPAAELAKAECVVRMHLGQLTAKIGFLAGGIERLGILPVLASMFLFFRQWKDLLAMPAWQVILGASLVGLYVIVTLATLMRIRLQLYQALLLEAEKRKEAKTGVRVEFPPPQPT</sequence>
<feature type="transmembrane region" description="Helical" evidence="1">
    <location>
        <begin position="77"/>
        <end position="98"/>
    </location>
</feature>
<keyword evidence="1" id="KW-1133">Transmembrane helix</keyword>
<evidence type="ECO:0000313" key="3">
    <source>
        <dbReference type="Proteomes" id="UP001301653"/>
    </source>
</evidence>
<evidence type="ECO:0000313" key="2">
    <source>
        <dbReference type="EMBL" id="MEA5667867.1"/>
    </source>
</evidence>
<comment type="caution">
    <text evidence="2">The sequence shown here is derived from an EMBL/GenBank/DDBJ whole genome shotgun (WGS) entry which is preliminary data.</text>
</comment>
<dbReference type="RefSeq" id="WP_323438719.1">
    <property type="nucleotide sequence ID" value="NZ_JAYFUH010000129.1"/>
</dbReference>
<proteinExistence type="predicted"/>
<keyword evidence="3" id="KW-1185">Reference proteome</keyword>
<dbReference type="EMBL" id="JAYFUH010000129">
    <property type="protein sequence ID" value="MEA5667867.1"/>
    <property type="molecule type" value="Genomic_DNA"/>
</dbReference>
<accession>A0ABU5V3I0</accession>
<gene>
    <name evidence="2" type="ORF">VA603_10020</name>
</gene>
<organism evidence="2 3">
    <name type="scientific">Stenotrophomonas capsici</name>
    <dbReference type="NCBI Taxonomy" id="3110230"/>
    <lineage>
        <taxon>Bacteria</taxon>
        <taxon>Pseudomonadati</taxon>
        <taxon>Pseudomonadota</taxon>
        <taxon>Gammaproteobacteria</taxon>
        <taxon>Lysobacterales</taxon>
        <taxon>Lysobacteraceae</taxon>
        <taxon>Stenotrophomonas</taxon>
    </lineage>
</organism>
<protein>
    <recommendedName>
        <fullName evidence="4">Transmembrane protein</fullName>
    </recommendedName>
</protein>